<gene>
    <name evidence="1" type="ORF">BJ138DRAFT_1174269</name>
</gene>
<accession>A0ACB8A4F4</accession>
<evidence type="ECO:0000313" key="2">
    <source>
        <dbReference type="Proteomes" id="UP000790377"/>
    </source>
</evidence>
<comment type="caution">
    <text evidence="1">The sequence shown here is derived from an EMBL/GenBank/DDBJ whole genome shotgun (WGS) entry which is preliminary data.</text>
</comment>
<organism evidence="1 2">
    <name type="scientific">Hygrophoropsis aurantiaca</name>
    <dbReference type="NCBI Taxonomy" id="72124"/>
    <lineage>
        <taxon>Eukaryota</taxon>
        <taxon>Fungi</taxon>
        <taxon>Dikarya</taxon>
        <taxon>Basidiomycota</taxon>
        <taxon>Agaricomycotina</taxon>
        <taxon>Agaricomycetes</taxon>
        <taxon>Agaricomycetidae</taxon>
        <taxon>Boletales</taxon>
        <taxon>Coniophorineae</taxon>
        <taxon>Hygrophoropsidaceae</taxon>
        <taxon>Hygrophoropsis</taxon>
    </lineage>
</organism>
<sequence length="312" mass="35516">MSTEDSPQDIVQQDAKMQDSQLLSQPTEMATETKKRPRIDLNVQPGERKRGKSMFGLVLGTLNKAKIEDKERNASEAAKKRQMIDQRLQAKLRKETDSVRRAEEAKKDKTAANRKEEDLQLKDSIHKLRRTRFPQLANFLLTSDRIPSDDSSTPETNDPLAPPHRSHPPPLYYLPVILTPSQEAFLIRRKAEMSEAAEKEWQSFCEERTAGIEEIKTLRQRVAEEESRKKQDKEIVKDEEGEDKRDKEMAVEGEPKFIDTKSESETNVAPGPPADMDVDDSPAKDNKDISADLGRKEDSVPMQADDDDAVEY</sequence>
<keyword evidence="2" id="KW-1185">Reference proteome</keyword>
<dbReference type="EMBL" id="MU267833">
    <property type="protein sequence ID" value="KAH7908265.1"/>
    <property type="molecule type" value="Genomic_DNA"/>
</dbReference>
<proteinExistence type="predicted"/>
<evidence type="ECO:0000313" key="1">
    <source>
        <dbReference type="EMBL" id="KAH7908265.1"/>
    </source>
</evidence>
<name>A0ACB8A4F4_9AGAM</name>
<reference evidence="1" key="1">
    <citation type="journal article" date="2021" name="New Phytol.">
        <title>Evolutionary innovations through gain and loss of genes in the ectomycorrhizal Boletales.</title>
        <authorList>
            <person name="Wu G."/>
            <person name="Miyauchi S."/>
            <person name="Morin E."/>
            <person name="Kuo A."/>
            <person name="Drula E."/>
            <person name="Varga T."/>
            <person name="Kohler A."/>
            <person name="Feng B."/>
            <person name="Cao Y."/>
            <person name="Lipzen A."/>
            <person name="Daum C."/>
            <person name="Hundley H."/>
            <person name="Pangilinan J."/>
            <person name="Johnson J."/>
            <person name="Barry K."/>
            <person name="LaButti K."/>
            <person name="Ng V."/>
            <person name="Ahrendt S."/>
            <person name="Min B."/>
            <person name="Choi I.G."/>
            <person name="Park H."/>
            <person name="Plett J.M."/>
            <person name="Magnuson J."/>
            <person name="Spatafora J.W."/>
            <person name="Nagy L.G."/>
            <person name="Henrissat B."/>
            <person name="Grigoriev I.V."/>
            <person name="Yang Z.L."/>
            <person name="Xu J."/>
            <person name="Martin F.M."/>
        </authorList>
    </citation>
    <scope>NUCLEOTIDE SEQUENCE</scope>
    <source>
        <strain evidence="1">ATCC 28755</strain>
    </source>
</reference>
<dbReference type="Proteomes" id="UP000790377">
    <property type="component" value="Unassembled WGS sequence"/>
</dbReference>
<protein>
    <submittedName>
        <fullName evidence="1">Uncharacterized protein</fullName>
    </submittedName>
</protein>